<evidence type="ECO:0000313" key="1">
    <source>
        <dbReference type="EMBL" id="GIY58052.1"/>
    </source>
</evidence>
<gene>
    <name evidence="1" type="ORF">CEXT_52851</name>
</gene>
<name>A0AAV4UJN0_CAEEX</name>
<dbReference type="AlphaFoldDB" id="A0AAV4UJN0"/>
<protein>
    <submittedName>
        <fullName evidence="1">Uncharacterized protein</fullName>
    </submittedName>
</protein>
<sequence>MCPYDSSTSKLQRGTFTQRTSTLQDIASSTKKQHIKIGCHHLFLQRKKITEKKLWKKRKKSSFIPGPNPPPLSYVLISFLTASPPQPGGLELQTACSALPARRKGRVDSSNEGNIIFPRPFVFLAPGTTQEK</sequence>
<dbReference type="Proteomes" id="UP001054945">
    <property type="component" value="Unassembled WGS sequence"/>
</dbReference>
<keyword evidence="2" id="KW-1185">Reference proteome</keyword>
<comment type="caution">
    <text evidence="1">The sequence shown here is derived from an EMBL/GenBank/DDBJ whole genome shotgun (WGS) entry which is preliminary data.</text>
</comment>
<proteinExistence type="predicted"/>
<dbReference type="EMBL" id="BPLR01013009">
    <property type="protein sequence ID" value="GIY58052.1"/>
    <property type="molecule type" value="Genomic_DNA"/>
</dbReference>
<accession>A0AAV4UJN0</accession>
<evidence type="ECO:0000313" key="2">
    <source>
        <dbReference type="Proteomes" id="UP001054945"/>
    </source>
</evidence>
<reference evidence="1 2" key="1">
    <citation type="submission" date="2021-06" db="EMBL/GenBank/DDBJ databases">
        <title>Caerostris extrusa draft genome.</title>
        <authorList>
            <person name="Kono N."/>
            <person name="Arakawa K."/>
        </authorList>
    </citation>
    <scope>NUCLEOTIDE SEQUENCE [LARGE SCALE GENOMIC DNA]</scope>
</reference>
<organism evidence="1 2">
    <name type="scientific">Caerostris extrusa</name>
    <name type="common">Bark spider</name>
    <name type="synonym">Caerostris bankana</name>
    <dbReference type="NCBI Taxonomy" id="172846"/>
    <lineage>
        <taxon>Eukaryota</taxon>
        <taxon>Metazoa</taxon>
        <taxon>Ecdysozoa</taxon>
        <taxon>Arthropoda</taxon>
        <taxon>Chelicerata</taxon>
        <taxon>Arachnida</taxon>
        <taxon>Araneae</taxon>
        <taxon>Araneomorphae</taxon>
        <taxon>Entelegynae</taxon>
        <taxon>Araneoidea</taxon>
        <taxon>Araneidae</taxon>
        <taxon>Caerostris</taxon>
    </lineage>
</organism>